<dbReference type="GO" id="GO:0030288">
    <property type="term" value="C:outer membrane-bounded periplasmic space"/>
    <property type="evidence" value="ECO:0007669"/>
    <property type="project" value="UniProtKB-ARBA"/>
</dbReference>
<dbReference type="PANTHER" id="PTHR30290:SF38">
    <property type="entry name" value="D,D-DIPEPTIDE-BINDING PERIPLASMIC PROTEIN DDPA-RELATED"/>
    <property type="match status" value="1"/>
</dbReference>
<dbReference type="PROSITE" id="PS51318">
    <property type="entry name" value="TAT"/>
    <property type="match status" value="1"/>
</dbReference>
<dbReference type="SUPFAM" id="SSF53850">
    <property type="entry name" value="Periplasmic binding protein-like II"/>
    <property type="match status" value="1"/>
</dbReference>
<evidence type="ECO:0000256" key="3">
    <source>
        <dbReference type="ARBA" id="ARBA00022729"/>
    </source>
</evidence>
<dbReference type="EMBL" id="FQZF01000043">
    <property type="protein sequence ID" value="SHK32003.1"/>
    <property type="molecule type" value="Genomic_DNA"/>
</dbReference>
<keyword evidence="3 4" id="KW-0732">Signal</keyword>
<dbReference type="PANTHER" id="PTHR30290">
    <property type="entry name" value="PERIPLASMIC BINDING COMPONENT OF ABC TRANSPORTER"/>
    <property type="match status" value="1"/>
</dbReference>
<evidence type="ECO:0000259" key="5">
    <source>
        <dbReference type="Pfam" id="PF00496"/>
    </source>
</evidence>
<organism evidence="6 7">
    <name type="scientific">Muricoccus roseus</name>
    <dbReference type="NCBI Taxonomy" id="198092"/>
    <lineage>
        <taxon>Bacteria</taxon>
        <taxon>Pseudomonadati</taxon>
        <taxon>Pseudomonadota</taxon>
        <taxon>Alphaproteobacteria</taxon>
        <taxon>Acetobacterales</taxon>
        <taxon>Roseomonadaceae</taxon>
        <taxon>Muricoccus</taxon>
    </lineage>
</organism>
<dbReference type="PIRSF" id="PIRSF002741">
    <property type="entry name" value="MppA"/>
    <property type="match status" value="1"/>
</dbReference>
<protein>
    <submittedName>
        <fullName evidence="6">Peptide/nickel transport system substrate-binding protein</fullName>
    </submittedName>
</protein>
<feature type="domain" description="Solute-binding protein family 5" evidence="5">
    <location>
        <begin position="70"/>
        <end position="441"/>
    </location>
</feature>
<dbReference type="InterPro" id="IPR039424">
    <property type="entry name" value="SBP_5"/>
</dbReference>
<proteinExistence type="inferred from homology"/>
<dbReference type="GO" id="GO:0043190">
    <property type="term" value="C:ATP-binding cassette (ABC) transporter complex"/>
    <property type="evidence" value="ECO:0007669"/>
    <property type="project" value="InterPro"/>
</dbReference>
<comment type="similarity">
    <text evidence="2">Belongs to the bacterial solute-binding protein 5 family.</text>
</comment>
<dbReference type="Gene3D" id="3.40.190.10">
    <property type="entry name" value="Periplasmic binding protein-like II"/>
    <property type="match status" value="1"/>
</dbReference>
<dbReference type="CDD" id="cd08502">
    <property type="entry name" value="PBP2_NikA_DppA_OppA_like_16"/>
    <property type="match status" value="1"/>
</dbReference>
<dbReference type="AlphaFoldDB" id="A0A1M6RHU4"/>
<dbReference type="InterPro" id="IPR000914">
    <property type="entry name" value="SBP_5_dom"/>
</dbReference>
<keyword evidence="7" id="KW-1185">Reference proteome</keyword>
<dbReference type="GO" id="GO:0015833">
    <property type="term" value="P:peptide transport"/>
    <property type="evidence" value="ECO:0007669"/>
    <property type="project" value="TreeGrafter"/>
</dbReference>
<dbReference type="Proteomes" id="UP000184387">
    <property type="component" value="Unassembled WGS sequence"/>
</dbReference>
<reference evidence="6 7" key="1">
    <citation type="submission" date="2016-11" db="EMBL/GenBank/DDBJ databases">
        <authorList>
            <person name="Jaros S."/>
            <person name="Januszkiewicz K."/>
            <person name="Wedrychowicz H."/>
        </authorList>
    </citation>
    <scope>NUCLEOTIDE SEQUENCE [LARGE SCALE GENOMIC DNA]</scope>
    <source>
        <strain evidence="6 7">DSM 14916</strain>
    </source>
</reference>
<comment type="subcellular location">
    <subcellularLocation>
        <location evidence="1">Periplasm</location>
    </subcellularLocation>
</comment>
<evidence type="ECO:0000313" key="7">
    <source>
        <dbReference type="Proteomes" id="UP000184387"/>
    </source>
</evidence>
<dbReference type="Gene3D" id="3.10.105.10">
    <property type="entry name" value="Dipeptide-binding Protein, Domain 3"/>
    <property type="match status" value="1"/>
</dbReference>
<evidence type="ECO:0000256" key="1">
    <source>
        <dbReference type="ARBA" id="ARBA00004418"/>
    </source>
</evidence>
<evidence type="ECO:0000256" key="2">
    <source>
        <dbReference type="ARBA" id="ARBA00005695"/>
    </source>
</evidence>
<dbReference type="InterPro" id="IPR006311">
    <property type="entry name" value="TAT_signal"/>
</dbReference>
<dbReference type="OrthoDB" id="7233744at2"/>
<feature type="chain" id="PRO_5012680621" evidence="4">
    <location>
        <begin position="24"/>
        <end position="527"/>
    </location>
</feature>
<sequence>MLGRRHILGAAAAGLALPAAVRAAPASTLRFTPSVDLAFTDPIYATAYVTRNHALMVYDTLYGVNNRLEASPQMVEGHRIEQDGLRWEMKLRNGLTWHDGERVLARDCVASIRRWATRDAMGDALMQASDEISAADDRTIVLRLKRPCPWIPYALGKVATSVCAMMPERLVTDVSGFKPVTEVVGSGPFRFLQDERVPGAHNAYGRFERYMPRQDGVADWTSGPKIVHYDRVIWTTMPDAGTGVAALQAGEQDWIDTAPHDLLPVLKRHSGVRVMVVEPLGFTCLMQVNHLHRPFNSQAIRRALMGGIDQKASMQAVVGDNPEYMSTPLGFFTPGSPMANDAGMGRLSDKPDMTKVKRALAEAGYAGEKVVFLVPADSAAIKALCDVAADMMQQIGINLEYAATDFGSVVARRNNRKTVAEGGWSALAGNWHGMDWLNPASHNAIRGNPEKGFFGWPTSERREALRAEWMVTHDQAEQKRICRDLQQACFDEVAYFPLGQYLQPSAMRASLQGVMTGTPVFWNVRPA</sequence>
<dbReference type="InterPro" id="IPR030678">
    <property type="entry name" value="Peptide/Ni-bd"/>
</dbReference>
<gene>
    <name evidence="6" type="ORF">SAMN02745194_04692</name>
</gene>
<dbReference type="Pfam" id="PF00496">
    <property type="entry name" value="SBP_bac_5"/>
    <property type="match status" value="1"/>
</dbReference>
<evidence type="ECO:0000313" key="6">
    <source>
        <dbReference type="EMBL" id="SHK32003.1"/>
    </source>
</evidence>
<dbReference type="STRING" id="198092.SAMN02745194_04692"/>
<feature type="signal peptide" evidence="4">
    <location>
        <begin position="1"/>
        <end position="23"/>
    </location>
</feature>
<accession>A0A1M6RHU4</accession>
<dbReference type="Gene3D" id="3.90.76.10">
    <property type="entry name" value="Dipeptide-binding Protein, Domain 1"/>
    <property type="match status" value="1"/>
</dbReference>
<name>A0A1M6RHU4_9PROT</name>
<dbReference type="RefSeq" id="WP_073139683.1">
    <property type="nucleotide sequence ID" value="NZ_FQZF01000043.1"/>
</dbReference>
<dbReference type="GO" id="GO:1904680">
    <property type="term" value="F:peptide transmembrane transporter activity"/>
    <property type="evidence" value="ECO:0007669"/>
    <property type="project" value="TreeGrafter"/>
</dbReference>
<evidence type="ECO:0000256" key="4">
    <source>
        <dbReference type="SAM" id="SignalP"/>
    </source>
</evidence>